<dbReference type="Gene3D" id="3.30.1490.20">
    <property type="entry name" value="ATP-grasp fold, A domain"/>
    <property type="match status" value="1"/>
</dbReference>
<dbReference type="PANTHER" id="PTHR18866">
    <property type="entry name" value="CARBOXYLASE:PYRUVATE/ACETYL-COA/PROPIONYL-COA CARBOXYLASE"/>
    <property type="match status" value="1"/>
</dbReference>
<feature type="domain" description="Carbamoyl phosphate synthase ATP-binding" evidence="3">
    <location>
        <begin position="2"/>
        <end position="104"/>
    </location>
</feature>
<dbReference type="AlphaFoldDB" id="A0AAX4P7I6"/>
<organism evidence="4 5">
    <name type="scientific">Chloropicon roscoffensis</name>
    <dbReference type="NCBI Taxonomy" id="1461544"/>
    <lineage>
        <taxon>Eukaryota</taxon>
        <taxon>Viridiplantae</taxon>
        <taxon>Chlorophyta</taxon>
        <taxon>Chloropicophyceae</taxon>
        <taxon>Chloropicales</taxon>
        <taxon>Chloropicaceae</taxon>
        <taxon>Chloropicon</taxon>
    </lineage>
</organism>
<reference evidence="4 5" key="1">
    <citation type="submission" date="2024-03" db="EMBL/GenBank/DDBJ databases">
        <title>Complete genome sequence of the green alga Chloropicon roscoffensis RCC1871.</title>
        <authorList>
            <person name="Lemieux C."/>
            <person name="Pombert J.-F."/>
            <person name="Otis C."/>
            <person name="Turmel M."/>
        </authorList>
    </citation>
    <scope>NUCLEOTIDE SEQUENCE [LARGE SCALE GENOMIC DNA]</scope>
    <source>
        <strain evidence="4 5">RCC1871</strain>
    </source>
</reference>
<keyword evidence="5" id="KW-1185">Reference proteome</keyword>
<dbReference type="Pfam" id="PF02786">
    <property type="entry name" value="CPSase_L_D2"/>
    <property type="match status" value="1"/>
</dbReference>
<feature type="region of interest" description="Disordered" evidence="2">
    <location>
        <begin position="199"/>
        <end position="219"/>
    </location>
</feature>
<feature type="non-terminal residue" evidence="4">
    <location>
        <position position="1"/>
    </location>
</feature>
<dbReference type="Gene3D" id="3.30.470.20">
    <property type="entry name" value="ATP-grasp fold, B domain"/>
    <property type="match status" value="1"/>
</dbReference>
<dbReference type="InterPro" id="IPR005479">
    <property type="entry name" value="CPAse_ATP-bd"/>
</dbReference>
<evidence type="ECO:0000256" key="2">
    <source>
        <dbReference type="SAM" id="MobiDB-lite"/>
    </source>
</evidence>
<protein>
    <submittedName>
        <fullName evidence="4">Pyruvate carboxylase</fullName>
    </submittedName>
</protein>
<proteinExistence type="predicted"/>
<name>A0AAX4P7I6_9CHLO</name>
<dbReference type="Proteomes" id="UP001472866">
    <property type="component" value="Chromosome 05"/>
</dbReference>
<gene>
    <name evidence="4" type="ORF">HKI87_05g37680</name>
</gene>
<dbReference type="SUPFAM" id="SSF56059">
    <property type="entry name" value="Glutathione synthetase ATP-binding domain-like"/>
    <property type="match status" value="1"/>
</dbReference>
<accession>A0AAX4P7I6</accession>
<sequence length="219" mass="23664">AAMGGRGLRIVRTEAEFKPAYERASNLQAFGDGRMNPCHIEIQILADMYGNTVHLYERDCSVQSRHQKIIEVAPSVGIEEKRRLAMCEDAKKIAKHVGYVNAGTGGVHARPGRAALLPGGEPQGEETRLADAKKIAKHSGNRRLSEVCQEDTKSVAVVNEVLNYGADFVLGPGKAAGRQKSDRMSFCLAEVDREAAKRDAFQKIEESSIGDGGDDGRGG</sequence>
<dbReference type="InterPro" id="IPR013815">
    <property type="entry name" value="ATP_grasp_subdomain_1"/>
</dbReference>
<dbReference type="EMBL" id="CP151505">
    <property type="protein sequence ID" value="WZN62232.1"/>
    <property type="molecule type" value="Genomic_DNA"/>
</dbReference>
<keyword evidence="4" id="KW-0670">Pyruvate</keyword>
<dbReference type="InterPro" id="IPR050856">
    <property type="entry name" value="Biotin_carboxylase_complex"/>
</dbReference>
<evidence type="ECO:0000313" key="5">
    <source>
        <dbReference type="Proteomes" id="UP001472866"/>
    </source>
</evidence>
<dbReference type="PANTHER" id="PTHR18866:SF33">
    <property type="entry name" value="METHYLCROTONOYL-COA CARBOXYLASE SUBUNIT ALPHA, MITOCHONDRIAL-RELATED"/>
    <property type="match status" value="1"/>
</dbReference>
<dbReference type="GO" id="GO:0005524">
    <property type="term" value="F:ATP binding"/>
    <property type="evidence" value="ECO:0007669"/>
    <property type="project" value="InterPro"/>
</dbReference>
<evidence type="ECO:0000259" key="3">
    <source>
        <dbReference type="Pfam" id="PF02786"/>
    </source>
</evidence>
<evidence type="ECO:0000256" key="1">
    <source>
        <dbReference type="ARBA" id="ARBA00023267"/>
    </source>
</evidence>
<keyword evidence="1" id="KW-0092">Biotin</keyword>
<evidence type="ECO:0000313" key="4">
    <source>
        <dbReference type="EMBL" id="WZN62232.1"/>
    </source>
</evidence>